<keyword evidence="2" id="KW-1133">Transmembrane helix</keyword>
<proteinExistence type="predicted"/>
<sequence length="417" mass="45746">MAPVTYAPASLGFAIVFLTVAILPCFALFGFGIYKIRSWIASRRPVDVEAAVSQIQNEVVPVVVRPGFDAQEMALKDSIRGLCDATTVDPSTGGETMQLARPELLLVKEPSQEPVLDLEIKISSAPGPAPSSSFETWANRLFTMKDEFEGCALSSSYSLASTIDTDCTSKYSTGTIEQEHEPQVDVYESEEEDIDEVLSINTESTCVGLVSSPSFMDLSAIYDEDGVAAPTIMITPLTPQIEWEEDSDNDAFESLLVASPSFTALATAFDGEEFDQDAIEEENDGLDEALQAMTALTTHELKPIAEEQEDEDEEITETTRYTTPALLPLSRSVIRQGTLQRNRDKENSPTRHRYSSKTLHFGPACLTPKAVPTIKFTPPTPPKSFIEGDDVSLASEYELDERVAFDIVVDDDGIFFF</sequence>
<protein>
    <submittedName>
        <fullName evidence="3">Uncharacterized protein</fullName>
    </submittedName>
</protein>
<organism evidence="3 4">
    <name type="scientific">Paramarasmius palmivorus</name>
    <dbReference type="NCBI Taxonomy" id="297713"/>
    <lineage>
        <taxon>Eukaryota</taxon>
        <taxon>Fungi</taxon>
        <taxon>Dikarya</taxon>
        <taxon>Basidiomycota</taxon>
        <taxon>Agaricomycotina</taxon>
        <taxon>Agaricomycetes</taxon>
        <taxon>Agaricomycetidae</taxon>
        <taxon>Agaricales</taxon>
        <taxon>Marasmiineae</taxon>
        <taxon>Marasmiaceae</taxon>
        <taxon>Paramarasmius</taxon>
    </lineage>
</organism>
<dbReference type="Proteomes" id="UP001383192">
    <property type="component" value="Unassembled WGS sequence"/>
</dbReference>
<evidence type="ECO:0000313" key="4">
    <source>
        <dbReference type="Proteomes" id="UP001383192"/>
    </source>
</evidence>
<gene>
    <name evidence="3" type="ORF">VNI00_015159</name>
</gene>
<feature type="region of interest" description="Disordered" evidence="1">
    <location>
        <begin position="337"/>
        <end position="356"/>
    </location>
</feature>
<evidence type="ECO:0000256" key="1">
    <source>
        <dbReference type="SAM" id="MobiDB-lite"/>
    </source>
</evidence>
<accession>A0AAW0BLP1</accession>
<dbReference type="AlphaFoldDB" id="A0AAW0BLP1"/>
<evidence type="ECO:0000256" key="2">
    <source>
        <dbReference type="SAM" id="Phobius"/>
    </source>
</evidence>
<keyword evidence="2" id="KW-0812">Transmembrane</keyword>
<evidence type="ECO:0000313" key="3">
    <source>
        <dbReference type="EMBL" id="KAK7027526.1"/>
    </source>
</evidence>
<keyword evidence="2" id="KW-0472">Membrane</keyword>
<comment type="caution">
    <text evidence="3">The sequence shown here is derived from an EMBL/GenBank/DDBJ whole genome shotgun (WGS) entry which is preliminary data.</text>
</comment>
<dbReference type="EMBL" id="JAYKXP010000094">
    <property type="protein sequence ID" value="KAK7027526.1"/>
    <property type="molecule type" value="Genomic_DNA"/>
</dbReference>
<name>A0AAW0BLP1_9AGAR</name>
<feature type="transmembrane region" description="Helical" evidence="2">
    <location>
        <begin position="12"/>
        <end position="34"/>
    </location>
</feature>
<reference evidence="3 4" key="1">
    <citation type="submission" date="2024-01" db="EMBL/GenBank/DDBJ databases">
        <title>A draft genome for a cacao thread blight-causing isolate of Paramarasmius palmivorus.</title>
        <authorList>
            <person name="Baruah I.K."/>
            <person name="Bukari Y."/>
            <person name="Amoako-Attah I."/>
            <person name="Meinhardt L.W."/>
            <person name="Bailey B.A."/>
            <person name="Cohen S.P."/>
        </authorList>
    </citation>
    <scope>NUCLEOTIDE SEQUENCE [LARGE SCALE GENOMIC DNA]</scope>
    <source>
        <strain evidence="3 4">GH-12</strain>
    </source>
</reference>
<keyword evidence="4" id="KW-1185">Reference proteome</keyword>